<feature type="binding site" evidence="6">
    <location>
        <position position="222"/>
    </location>
    <ligand>
        <name>Mg(2+)</name>
        <dbReference type="ChEBI" id="CHEBI:18420"/>
        <label>1</label>
    </ligand>
</feature>
<evidence type="ECO:0000256" key="2">
    <source>
        <dbReference type="ARBA" id="ARBA00022723"/>
    </source>
</evidence>
<dbReference type="InterPro" id="IPR036691">
    <property type="entry name" value="Endo/exonu/phosph_ase_sf"/>
</dbReference>
<feature type="active site" description="Proton donor/acceptor" evidence="5">
    <location>
        <position position="222"/>
    </location>
</feature>
<reference evidence="11" key="1">
    <citation type="submission" date="2022-07" db="EMBL/GenBank/DDBJ databases">
        <title>Genome Sequence of Agrocybe chaxingu.</title>
        <authorList>
            <person name="Buettner E."/>
        </authorList>
    </citation>
    <scope>NUCLEOTIDE SEQUENCE</scope>
    <source>
        <strain evidence="11">MP-N11</strain>
    </source>
</reference>
<feature type="site" description="Transition state stabilizer" evidence="7">
    <location>
        <position position="224"/>
    </location>
</feature>
<evidence type="ECO:0000256" key="9">
    <source>
        <dbReference type="SAM" id="MobiDB-lite"/>
    </source>
</evidence>
<feature type="binding site" evidence="6">
    <location>
        <position position="224"/>
    </location>
    <ligand>
        <name>Mg(2+)</name>
        <dbReference type="ChEBI" id="CHEBI:18420"/>
        <label>1</label>
    </ligand>
</feature>
<dbReference type="OrthoDB" id="498125at2759"/>
<dbReference type="CDD" id="cd09087">
    <property type="entry name" value="Ape1-like_AP-endo"/>
    <property type="match status" value="1"/>
</dbReference>
<evidence type="ECO:0000256" key="8">
    <source>
        <dbReference type="RuleBase" id="RU362131"/>
    </source>
</evidence>
<feature type="domain" description="Endonuclease/exonuclease/phosphatase" evidence="10">
    <location>
        <begin position="72"/>
        <end position="328"/>
    </location>
</feature>
<keyword evidence="3" id="KW-0378">Hydrolase</keyword>
<sequence length="339" mass="38615">MAKGKQASKRKAEETEESDQEELAPKPARKTKKPRKEASKAESAVENTQPTNKELPEVIEFPAKTPNTFRLASWNVSGLQASQKKGFHRYIEAEDPDVIVITETKMNQKPELEALEKRFPHQYWTFSTKKGYALKQTVAGIALLSKEKPLSAEETIPNYPDAGDSKGRIMTLEFKTCYFVGTYVVNAGVNLKFMEAKETWMKSFFPYLTELDKKKPVIWAGDLNVAPTALDLTKPKPNWNKTPGYTEAETSGFKNFLNPPDDPEAPKFVDLWRNLHPEERAYTYFSYRFNCRSKGIGWRIDGFVLSERLVSRVKMCEIRGEIYGASDHLPVVMEIEGEL</sequence>
<gene>
    <name evidence="11" type="ORF">NLJ89_g4770</name>
</gene>
<dbReference type="PANTHER" id="PTHR22748:SF6">
    <property type="entry name" value="DNA-(APURINIC OR APYRIMIDINIC SITE) ENDONUCLEASE"/>
    <property type="match status" value="1"/>
</dbReference>
<feature type="binding site" evidence="6">
    <location>
        <position position="103"/>
    </location>
    <ligand>
        <name>Mg(2+)</name>
        <dbReference type="ChEBI" id="CHEBI:18420"/>
        <label>1</label>
    </ligand>
</feature>
<dbReference type="InterPro" id="IPR004808">
    <property type="entry name" value="AP_endonuc_1"/>
</dbReference>
<dbReference type="Proteomes" id="UP001148786">
    <property type="component" value="Unassembled WGS sequence"/>
</dbReference>
<keyword evidence="2 6" id="KW-0479">Metal-binding</keyword>
<dbReference type="PROSITE" id="PS51435">
    <property type="entry name" value="AP_NUCLEASE_F1_4"/>
    <property type="match status" value="1"/>
</dbReference>
<evidence type="ECO:0000313" key="11">
    <source>
        <dbReference type="EMBL" id="KAJ3510279.1"/>
    </source>
</evidence>
<comment type="caution">
    <text evidence="11">The sequence shown here is derived from an EMBL/GenBank/DDBJ whole genome shotgun (WGS) entry which is preliminary data.</text>
</comment>
<dbReference type="EMBL" id="JANKHO010000410">
    <property type="protein sequence ID" value="KAJ3510279.1"/>
    <property type="molecule type" value="Genomic_DNA"/>
</dbReference>
<feature type="active site" description="Proton acceptor" evidence="5">
    <location>
        <position position="328"/>
    </location>
</feature>
<dbReference type="InterPro" id="IPR005135">
    <property type="entry name" value="Endo/exonuclease/phosphatase"/>
</dbReference>
<keyword evidence="4 6" id="KW-0460">Magnesium</keyword>
<dbReference type="GO" id="GO:0006284">
    <property type="term" value="P:base-excision repair"/>
    <property type="evidence" value="ECO:0007669"/>
    <property type="project" value="TreeGrafter"/>
</dbReference>
<evidence type="ECO:0000256" key="7">
    <source>
        <dbReference type="PIRSR" id="PIRSR604808-3"/>
    </source>
</evidence>
<feature type="region of interest" description="Disordered" evidence="9">
    <location>
        <begin position="1"/>
        <end position="59"/>
    </location>
</feature>
<evidence type="ECO:0000256" key="1">
    <source>
        <dbReference type="ARBA" id="ARBA00007092"/>
    </source>
</evidence>
<comment type="cofactor">
    <cofactor evidence="6 8">
        <name>Mg(2+)</name>
        <dbReference type="ChEBI" id="CHEBI:18420"/>
    </cofactor>
    <cofactor evidence="6 8">
        <name>Mn(2+)</name>
        <dbReference type="ChEBI" id="CHEBI:29035"/>
    </cofactor>
    <text evidence="6 8">Probably binds two magnesium or manganese ions per subunit.</text>
</comment>
<evidence type="ECO:0000313" key="12">
    <source>
        <dbReference type="Proteomes" id="UP001148786"/>
    </source>
</evidence>
<keyword evidence="6" id="KW-0464">Manganese</keyword>
<evidence type="ECO:0000256" key="3">
    <source>
        <dbReference type="ARBA" id="ARBA00022801"/>
    </source>
</evidence>
<dbReference type="GO" id="GO:0046872">
    <property type="term" value="F:metal ion binding"/>
    <property type="evidence" value="ECO:0007669"/>
    <property type="project" value="UniProtKB-KW"/>
</dbReference>
<evidence type="ECO:0000256" key="4">
    <source>
        <dbReference type="ARBA" id="ARBA00022842"/>
    </source>
</evidence>
<accession>A0A9W8K8B5</accession>
<feature type="binding site" evidence="6">
    <location>
        <position position="328"/>
    </location>
    <ligand>
        <name>Mg(2+)</name>
        <dbReference type="ChEBI" id="CHEBI:18420"/>
        <label>1</label>
    </ligand>
</feature>
<name>A0A9W8K8B5_9AGAR</name>
<dbReference type="SUPFAM" id="SSF56219">
    <property type="entry name" value="DNase I-like"/>
    <property type="match status" value="1"/>
</dbReference>
<feature type="site" description="Interaction with DNA substrate" evidence="7">
    <location>
        <position position="328"/>
    </location>
</feature>
<comment type="similarity">
    <text evidence="1 8">Belongs to the DNA repair enzymes AP/ExoA family.</text>
</comment>
<evidence type="ECO:0000256" key="6">
    <source>
        <dbReference type="PIRSR" id="PIRSR604808-2"/>
    </source>
</evidence>
<keyword evidence="8" id="KW-0234">DNA repair</keyword>
<keyword evidence="12" id="KW-1185">Reference proteome</keyword>
<dbReference type="NCBIfam" id="TIGR00195">
    <property type="entry name" value="exoDNase_III"/>
    <property type="match status" value="1"/>
</dbReference>
<dbReference type="PANTHER" id="PTHR22748">
    <property type="entry name" value="AP ENDONUCLEASE"/>
    <property type="match status" value="1"/>
</dbReference>
<feature type="site" description="Important for catalytic activity" evidence="7">
    <location>
        <position position="301"/>
    </location>
</feature>
<dbReference type="Gene3D" id="3.60.10.10">
    <property type="entry name" value="Endonuclease/exonuclease/phosphatase"/>
    <property type="match status" value="1"/>
</dbReference>
<dbReference type="AlphaFoldDB" id="A0A9W8K8B5"/>
<feature type="active site" evidence="5">
    <location>
        <position position="183"/>
    </location>
</feature>
<evidence type="ECO:0000259" key="10">
    <source>
        <dbReference type="Pfam" id="PF03372"/>
    </source>
</evidence>
<dbReference type="Pfam" id="PF03372">
    <property type="entry name" value="Exo_endo_phos"/>
    <property type="match status" value="1"/>
</dbReference>
<organism evidence="11 12">
    <name type="scientific">Agrocybe chaxingu</name>
    <dbReference type="NCBI Taxonomy" id="84603"/>
    <lineage>
        <taxon>Eukaryota</taxon>
        <taxon>Fungi</taxon>
        <taxon>Dikarya</taxon>
        <taxon>Basidiomycota</taxon>
        <taxon>Agaricomycotina</taxon>
        <taxon>Agaricomycetes</taxon>
        <taxon>Agaricomycetidae</taxon>
        <taxon>Agaricales</taxon>
        <taxon>Agaricineae</taxon>
        <taxon>Strophariaceae</taxon>
        <taxon>Agrocybe</taxon>
    </lineage>
</organism>
<feature type="binding site" evidence="6">
    <location>
        <position position="327"/>
    </location>
    <ligand>
        <name>Mg(2+)</name>
        <dbReference type="ChEBI" id="CHEBI:18420"/>
        <label>1</label>
    </ligand>
</feature>
<dbReference type="NCBIfam" id="TIGR00633">
    <property type="entry name" value="xth"/>
    <property type="match status" value="1"/>
</dbReference>
<evidence type="ECO:0000256" key="5">
    <source>
        <dbReference type="PIRSR" id="PIRSR604808-1"/>
    </source>
</evidence>
<protein>
    <recommendedName>
        <fullName evidence="10">Endonuclease/exonuclease/phosphatase domain-containing protein</fullName>
    </recommendedName>
</protein>
<dbReference type="GO" id="GO:0008081">
    <property type="term" value="F:phosphoric diester hydrolase activity"/>
    <property type="evidence" value="ECO:0007669"/>
    <property type="project" value="TreeGrafter"/>
</dbReference>
<dbReference type="GO" id="GO:0003906">
    <property type="term" value="F:DNA-(apurinic or apyrimidinic site) endonuclease activity"/>
    <property type="evidence" value="ECO:0007669"/>
    <property type="project" value="TreeGrafter"/>
</dbReference>
<feature type="binding site" evidence="6">
    <location>
        <position position="75"/>
    </location>
    <ligand>
        <name>Mg(2+)</name>
        <dbReference type="ChEBI" id="CHEBI:18420"/>
        <label>1</label>
    </ligand>
</feature>
<proteinExistence type="inferred from homology"/>
<keyword evidence="8" id="KW-0227">DNA damage</keyword>
<dbReference type="GO" id="GO:0008311">
    <property type="term" value="F:double-stranded DNA 3'-5' DNA exonuclease activity"/>
    <property type="evidence" value="ECO:0007669"/>
    <property type="project" value="TreeGrafter"/>
</dbReference>
<dbReference type="GO" id="GO:0005634">
    <property type="term" value="C:nucleus"/>
    <property type="evidence" value="ECO:0007669"/>
    <property type="project" value="TreeGrafter"/>
</dbReference>